<keyword evidence="4" id="KW-1185">Reference proteome</keyword>
<evidence type="ECO:0000259" key="2">
    <source>
        <dbReference type="Pfam" id="PF01965"/>
    </source>
</evidence>
<organism evidence="3 4">
    <name type="scientific">Corynespora cassiicola Philippines</name>
    <dbReference type="NCBI Taxonomy" id="1448308"/>
    <lineage>
        <taxon>Eukaryota</taxon>
        <taxon>Fungi</taxon>
        <taxon>Dikarya</taxon>
        <taxon>Ascomycota</taxon>
        <taxon>Pezizomycotina</taxon>
        <taxon>Dothideomycetes</taxon>
        <taxon>Pleosporomycetidae</taxon>
        <taxon>Pleosporales</taxon>
        <taxon>Corynesporascaceae</taxon>
        <taxon>Corynespora</taxon>
    </lineage>
</organism>
<dbReference type="Gene3D" id="3.40.50.880">
    <property type="match status" value="1"/>
</dbReference>
<dbReference type="GO" id="GO:0016740">
    <property type="term" value="F:transferase activity"/>
    <property type="evidence" value="ECO:0007669"/>
    <property type="project" value="UniProtKB-KW"/>
</dbReference>
<proteinExistence type="predicted"/>
<feature type="signal peptide" evidence="1">
    <location>
        <begin position="1"/>
        <end position="17"/>
    </location>
</feature>
<dbReference type="PANTHER" id="PTHR43130:SF15">
    <property type="entry name" value="THIJ_PFPI FAMILY PROTEIN (AFU_ORTHOLOGUE AFUA_5G14240)"/>
    <property type="match status" value="1"/>
</dbReference>
<feature type="domain" description="DJ-1/PfpI" evidence="2">
    <location>
        <begin position="38"/>
        <end position="224"/>
    </location>
</feature>
<accession>A0A2T2NB99</accession>
<dbReference type="SUPFAM" id="SSF52317">
    <property type="entry name" value="Class I glutamine amidotransferase-like"/>
    <property type="match status" value="1"/>
</dbReference>
<reference evidence="3 4" key="1">
    <citation type="journal article" date="2018" name="Front. Microbiol.">
        <title>Genome-Wide Analysis of Corynespora cassiicola Leaf Fall Disease Putative Effectors.</title>
        <authorList>
            <person name="Lopez D."/>
            <person name="Ribeiro S."/>
            <person name="Label P."/>
            <person name="Fumanal B."/>
            <person name="Venisse J.S."/>
            <person name="Kohler A."/>
            <person name="de Oliveira R.R."/>
            <person name="Labutti K."/>
            <person name="Lipzen A."/>
            <person name="Lail K."/>
            <person name="Bauer D."/>
            <person name="Ohm R.A."/>
            <person name="Barry K.W."/>
            <person name="Spatafora J."/>
            <person name="Grigoriev I.V."/>
            <person name="Martin F.M."/>
            <person name="Pujade-Renaud V."/>
        </authorList>
    </citation>
    <scope>NUCLEOTIDE SEQUENCE [LARGE SCALE GENOMIC DNA]</scope>
    <source>
        <strain evidence="3 4">Philippines</strain>
    </source>
</reference>
<name>A0A2T2NB99_CORCC</name>
<dbReference type="Proteomes" id="UP000240883">
    <property type="component" value="Unassembled WGS sequence"/>
</dbReference>
<dbReference type="Pfam" id="PF01965">
    <property type="entry name" value="DJ-1_PfpI"/>
    <property type="match status" value="1"/>
</dbReference>
<evidence type="ECO:0000313" key="3">
    <source>
        <dbReference type="EMBL" id="PSN62526.1"/>
    </source>
</evidence>
<evidence type="ECO:0000256" key="1">
    <source>
        <dbReference type="SAM" id="SignalP"/>
    </source>
</evidence>
<feature type="non-terminal residue" evidence="3">
    <location>
        <position position="259"/>
    </location>
</feature>
<protein>
    <submittedName>
        <fullName evidence="3">Class I glutamine amidotransferase-like protein</fullName>
    </submittedName>
</protein>
<gene>
    <name evidence="3" type="ORF">BS50DRAFT_455642</name>
</gene>
<dbReference type="EMBL" id="KZ678141">
    <property type="protein sequence ID" value="PSN62526.1"/>
    <property type="molecule type" value="Genomic_DNA"/>
</dbReference>
<evidence type="ECO:0000313" key="4">
    <source>
        <dbReference type="Proteomes" id="UP000240883"/>
    </source>
</evidence>
<keyword evidence="3" id="KW-0315">Glutamine amidotransferase</keyword>
<dbReference type="CDD" id="cd03139">
    <property type="entry name" value="GATase1_PfpI_2"/>
    <property type="match status" value="1"/>
</dbReference>
<dbReference type="STRING" id="1448308.A0A2T2NB99"/>
<dbReference type="InterPro" id="IPR052158">
    <property type="entry name" value="INH-QAR"/>
</dbReference>
<keyword evidence="3" id="KW-0808">Transferase</keyword>
<sequence>LLNLILTLSVLGNHALAQTNLTYQQIINAQRTLSIGAVIFPGFQPLDLYGPLSVLHGISSTYQMTLSIISTRTGPVSFGVPPFSRGDFSFMIGAETVATHTFETAPALDMILVPGGWGSAVLIEQNNTGIEDFVARRFNMTDYGNVVLSVCTGAVHLARSGILNGQPATTNKAQWRYFTQLAASYRAENVEWLPSARWVNSNEGKVWTSSGVAAGIDMIHAWLKHAYGDTKAVRNVMNGIEYAPHTDSHWDPFSVVHDV</sequence>
<keyword evidence="1" id="KW-0732">Signal</keyword>
<dbReference type="OrthoDB" id="543156at2759"/>
<dbReference type="InterPro" id="IPR029062">
    <property type="entry name" value="Class_I_gatase-like"/>
</dbReference>
<feature type="chain" id="PRO_5015400277" evidence="1">
    <location>
        <begin position="18"/>
        <end position="259"/>
    </location>
</feature>
<dbReference type="PANTHER" id="PTHR43130">
    <property type="entry name" value="ARAC-FAMILY TRANSCRIPTIONAL REGULATOR"/>
    <property type="match status" value="1"/>
</dbReference>
<dbReference type="InterPro" id="IPR002818">
    <property type="entry name" value="DJ-1/PfpI"/>
</dbReference>
<dbReference type="AlphaFoldDB" id="A0A2T2NB99"/>
<feature type="non-terminal residue" evidence="3">
    <location>
        <position position="1"/>
    </location>
</feature>